<dbReference type="InterPro" id="IPR037250">
    <property type="entry name" value="NEAT_dom_sf"/>
</dbReference>
<dbReference type="EMBL" id="JAAXPN010000003">
    <property type="protein sequence ID" value="NKZ23979.1"/>
    <property type="molecule type" value="Genomic_DNA"/>
</dbReference>
<keyword evidence="4" id="KW-0812">Transmembrane</keyword>
<accession>A0A7X6N2A9</accession>
<feature type="region of interest" description="Disordered" evidence="3">
    <location>
        <begin position="589"/>
        <end position="625"/>
    </location>
</feature>
<keyword evidence="7" id="KW-1185">Reference proteome</keyword>
<feature type="signal peptide" evidence="5">
    <location>
        <begin position="1"/>
        <end position="25"/>
    </location>
</feature>
<protein>
    <recommendedName>
        <fullName evidence="8">Leucine-rich repeat domain-containing protein</fullName>
    </recommendedName>
</protein>
<dbReference type="Gene3D" id="3.80.10.10">
    <property type="entry name" value="Ribonuclease Inhibitor"/>
    <property type="match status" value="1"/>
</dbReference>
<gene>
    <name evidence="6" type="ORF">HF964_04035</name>
</gene>
<evidence type="ECO:0000313" key="7">
    <source>
        <dbReference type="Proteomes" id="UP000549765"/>
    </source>
</evidence>
<dbReference type="Pfam" id="PF12799">
    <property type="entry name" value="LRR_4"/>
    <property type="match status" value="2"/>
</dbReference>
<dbReference type="PANTHER" id="PTHR46652">
    <property type="entry name" value="LEUCINE-RICH REPEAT AND IQ DOMAIN-CONTAINING PROTEIN 1-RELATED"/>
    <property type="match status" value="1"/>
</dbReference>
<dbReference type="InterPro" id="IPR032675">
    <property type="entry name" value="LRR_dom_sf"/>
</dbReference>
<evidence type="ECO:0008006" key="8">
    <source>
        <dbReference type="Google" id="ProtNLM"/>
    </source>
</evidence>
<dbReference type="RefSeq" id="WP_168721781.1">
    <property type="nucleotide sequence ID" value="NZ_JAAXPN010000003.1"/>
</dbReference>
<feature type="chain" id="PRO_5038799835" description="Leucine-rich repeat domain-containing protein" evidence="5">
    <location>
        <begin position="26"/>
        <end position="885"/>
    </location>
</feature>
<keyword evidence="4" id="KW-0472">Membrane</keyword>
<dbReference type="Gene3D" id="2.60.40.1850">
    <property type="match status" value="1"/>
</dbReference>
<evidence type="ECO:0000256" key="3">
    <source>
        <dbReference type="SAM" id="MobiDB-lite"/>
    </source>
</evidence>
<keyword evidence="5" id="KW-0732">Signal</keyword>
<comment type="caution">
    <text evidence="6">The sequence shown here is derived from an EMBL/GenBank/DDBJ whole genome shotgun (WGS) entry which is preliminary data.</text>
</comment>
<reference evidence="6 7" key="1">
    <citation type="submission" date="2020-04" db="EMBL/GenBank/DDBJ databases">
        <title>MicrobeNet Type strains.</title>
        <authorList>
            <person name="Nicholson A.C."/>
        </authorList>
    </citation>
    <scope>NUCLEOTIDE SEQUENCE [LARGE SCALE GENOMIC DNA]</scope>
    <source>
        <strain evidence="6 7">CCUG 61472</strain>
    </source>
</reference>
<dbReference type="SMART" id="SM00365">
    <property type="entry name" value="LRR_SD22"/>
    <property type="match status" value="5"/>
</dbReference>
<dbReference type="AlphaFoldDB" id="A0A7X6N2A9"/>
<evidence type="ECO:0000256" key="5">
    <source>
        <dbReference type="SAM" id="SignalP"/>
    </source>
</evidence>
<keyword evidence="2" id="KW-0677">Repeat</keyword>
<feature type="compositionally biased region" description="Polar residues" evidence="3">
    <location>
        <begin position="603"/>
        <end position="615"/>
    </location>
</feature>
<evidence type="ECO:0000256" key="2">
    <source>
        <dbReference type="ARBA" id="ARBA00022737"/>
    </source>
</evidence>
<feature type="transmembrane region" description="Helical" evidence="4">
    <location>
        <begin position="861"/>
        <end position="881"/>
    </location>
</feature>
<evidence type="ECO:0000256" key="4">
    <source>
        <dbReference type="SAM" id="Phobius"/>
    </source>
</evidence>
<dbReference type="InterPro" id="IPR025875">
    <property type="entry name" value="Leu-rich_rpt_4"/>
</dbReference>
<dbReference type="InterPro" id="IPR050836">
    <property type="entry name" value="SDS22/Internalin_LRR"/>
</dbReference>
<proteinExistence type="predicted"/>
<dbReference type="PROSITE" id="PS51450">
    <property type="entry name" value="LRR"/>
    <property type="match status" value="5"/>
</dbReference>
<keyword evidence="1" id="KW-0433">Leucine-rich repeat</keyword>
<dbReference type="PANTHER" id="PTHR46652:SF3">
    <property type="entry name" value="LEUCINE-RICH REPEAT-CONTAINING PROTEIN 9"/>
    <property type="match status" value="1"/>
</dbReference>
<evidence type="ECO:0000256" key="1">
    <source>
        <dbReference type="ARBA" id="ARBA00022614"/>
    </source>
</evidence>
<sequence length="885" mass="95116">MKKYYLVLLLASLTLGGALQNHVQATPIKATVAQSNSNIDTWMPDKNLQQAVQTTLGAKVPLTQANMSKLTQANFTSANISNLKGLEYATNLQRLDLTDNTITDVSPLGALPNLTALSLRLNDADNLPDLAALKNPNLQMLNLIGDYYGDQPAKLAGLANLTKLSNLQMVSTHLTSIPRLAPNAPLTTLDLSGNKITDVSALARYPQLTSLGISSNKISNWAPIAKLTNLTTLMAGNNPQTNIADLKALTKLQKLNLSQLGLTDADIKTLLPQLTSLTNLSIDFNGQISDLSPLANLTKLTYLNFNKDAVSDLTPLANLTKLTSLAFSNNQVSDVRPLANLTNLTSLGFLRNQVLDLSPLHNLKQLTNFNAKFQFVTKPNLTLPAKQGLVATLAAKDINGTVIPLTFASGTPVTITGDKVSYTAQTVPGSTSLAWNNTNANSVSKNFSGSVVQPFTLHQDAPTEPINPVKLLVTKGDNPNLTSVASNYIMQQATLVTHANGSGILNFKVVVPVGYGKNSILFQDAQQISADKVGDSYVLNYRLPLTAHQMKQPAVLERMHVDINFNNFVYNYTYNVYFKIVHNTDYDPQPTVDPNGPLFDLPSQPTKQPSSTGDNNPRPISKPMGPFDQIRSVGLQIRSVGLQILKGDQSQSASVANQYIQPVATLQVQPDGSGMLLVKAVVPAAFGPNSISFYNGRRVSAVKQGSNYVMTYALPLTAAQLNAPEFLETMHVDIKVGSFIYNHIYNVFFKLHGGSGFAANTPTNLIDQSFINAAILNGGTPPTNFQTPNTSGSSITAMSSDIISDAQKQLVATEKNSSSKNAQTANQKTVTQTANSNRKLAAVATQPQASSVNVSGDIKKVSAFVAALLGVVAVYGGWYWLKQRK</sequence>
<dbReference type="SUPFAM" id="SSF52058">
    <property type="entry name" value="L domain-like"/>
    <property type="match status" value="1"/>
</dbReference>
<dbReference type="Proteomes" id="UP000549765">
    <property type="component" value="Unassembled WGS sequence"/>
</dbReference>
<name>A0A7X6N2A9_9LACO</name>
<keyword evidence="4" id="KW-1133">Transmembrane helix</keyword>
<evidence type="ECO:0000313" key="6">
    <source>
        <dbReference type="EMBL" id="NKZ23979.1"/>
    </source>
</evidence>
<organism evidence="6 7">
    <name type="scientific">Periweissella fabalis</name>
    <dbReference type="NCBI Taxonomy" id="1070421"/>
    <lineage>
        <taxon>Bacteria</taxon>
        <taxon>Bacillati</taxon>
        <taxon>Bacillota</taxon>
        <taxon>Bacilli</taxon>
        <taxon>Lactobacillales</taxon>
        <taxon>Lactobacillaceae</taxon>
        <taxon>Periweissella</taxon>
    </lineage>
</organism>
<dbReference type="InterPro" id="IPR001611">
    <property type="entry name" value="Leu-rich_rpt"/>
</dbReference>